<feature type="domain" description="O-antigen ligase-related" evidence="6">
    <location>
        <begin position="196"/>
        <end position="359"/>
    </location>
</feature>
<gene>
    <name evidence="7" type="ORF">DFP81_11810</name>
</gene>
<comment type="caution">
    <text evidence="7">The sequence shown here is derived from an EMBL/GenBank/DDBJ whole genome shotgun (WGS) entry which is preliminary data.</text>
</comment>
<feature type="transmembrane region" description="Helical" evidence="5">
    <location>
        <begin position="211"/>
        <end position="229"/>
    </location>
</feature>
<dbReference type="GO" id="GO:0016020">
    <property type="term" value="C:membrane"/>
    <property type="evidence" value="ECO:0007669"/>
    <property type="project" value="UniProtKB-SubCell"/>
</dbReference>
<comment type="subcellular location">
    <subcellularLocation>
        <location evidence="1">Membrane</location>
        <topology evidence="1">Multi-pass membrane protein</topology>
    </subcellularLocation>
</comment>
<dbReference type="RefSeq" id="WP_181903127.1">
    <property type="nucleotide sequence ID" value="NZ_QUNG01000018.1"/>
</dbReference>
<evidence type="ECO:0000313" key="8">
    <source>
        <dbReference type="Proteomes" id="UP000256542"/>
    </source>
</evidence>
<evidence type="ECO:0000256" key="4">
    <source>
        <dbReference type="ARBA" id="ARBA00023136"/>
    </source>
</evidence>
<dbReference type="Proteomes" id="UP000256542">
    <property type="component" value="Unassembled WGS sequence"/>
</dbReference>
<dbReference type="InterPro" id="IPR007016">
    <property type="entry name" value="O-antigen_ligase-rel_domated"/>
</dbReference>
<proteinExistence type="predicted"/>
<evidence type="ECO:0000256" key="5">
    <source>
        <dbReference type="SAM" id="Phobius"/>
    </source>
</evidence>
<keyword evidence="2 5" id="KW-0812">Transmembrane</keyword>
<name>A0A3E0DA11_9GAMM</name>
<feature type="transmembrane region" description="Helical" evidence="5">
    <location>
        <begin position="188"/>
        <end position="205"/>
    </location>
</feature>
<feature type="transmembrane region" description="Helical" evidence="5">
    <location>
        <begin position="350"/>
        <end position="370"/>
    </location>
</feature>
<dbReference type="AlphaFoldDB" id="A0A3E0DA11"/>
<feature type="transmembrane region" description="Helical" evidence="5">
    <location>
        <begin position="94"/>
        <end position="111"/>
    </location>
</feature>
<protein>
    <submittedName>
        <fullName evidence="7">O-antigen ligase</fullName>
    </submittedName>
</protein>
<reference evidence="7 8" key="1">
    <citation type="submission" date="2018-08" db="EMBL/GenBank/DDBJ databases">
        <title>Genomic Encyclopedia of Type Strains, Phase III (KMG-III): the genomes of soil and plant-associated and newly described type strains.</title>
        <authorList>
            <person name="Whitman W."/>
        </authorList>
    </citation>
    <scope>NUCLEOTIDE SEQUENCE [LARGE SCALE GENOMIC DNA]</scope>
    <source>
        <strain evidence="7 8">CECT 7375</strain>
    </source>
</reference>
<evidence type="ECO:0000313" key="7">
    <source>
        <dbReference type="EMBL" id="REG79516.1"/>
    </source>
</evidence>
<keyword evidence="7" id="KW-0436">Ligase</keyword>
<feature type="transmembrane region" description="Helical" evidence="5">
    <location>
        <begin position="64"/>
        <end position="82"/>
    </location>
</feature>
<organism evidence="7 8">
    <name type="scientific">Marinomonas pollencensis</name>
    <dbReference type="NCBI Taxonomy" id="491954"/>
    <lineage>
        <taxon>Bacteria</taxon>
        <taxon>Pseudomonadati</taxon>
        <taxon>Pseudomonadota</taxon>
        <taxon>Gammaproteobacteria</taxon>
        <taxon>Oceanospirillales</taxon>
        <taxon>Oceanospirillaceae</taxon>
        <taxon>Marinomonas</taxon>
    </lineage>
</organism>
<feature type="transmembrane region" description="Helical" evidence="5">
    <location>
        <begin position="382"/>
        <end position="399"/>
    </location>
</feature>
<feature type="transmembrane region" description="Helical" evidence="5">
    <location>
        <begin position="35"/>
        <end position="52"/>
    </location>
</feature>
<accession>A0A3E0DA11</accession>
<evidence type="ECO:0000256" key="1">
    <source>
        <dbReference type="ARBA" id="ARBA00004141"/>
    </source>
</evidence>
<feature type="transmembrane region" description="Helical" evidence="5">
    <location>
        <begin position="12"/>
        <end position="29"/>
    </location>
</feature>
<keyword evidence="8" id="KW-1185">Reference proteome</keyword>
<feature type="transmembrane region" description="Helical" evidence="5">
    <location>
        <begin position="164"/>
        <end position="183"/>
    </location>
</feature>
<keyword evidence="3 5" id="KW-1133">Transmembrane helix</keyword>
<feature type="transmembrane region" description="Helical" evidence="5">
    <location>
        <begin position="405"/>
        <end position="424"/>
    </location>
</feature>
<evidence type="ECO:0000259" key="6">
    <source>
        <dbReference type="Pfam" id="PF04932"/>
    </source>
</evidence>
<keyword evidence="4 5" id="KW-0472">Membrane</keyword>
<dbReference type="PANTHER" id="PTHR37422:SF13">
    <property type="entry name" value="LIPOPOLYSACCHARIDE BIOSYNTHESIS PROTEIN PA4999-RELATED"/>
    <property type="match status" value="1"/>
</dbReference>
<dbReference type="InterPro" id="IPR051533">
    <property type="entry name" value="WaaL-like"/>
</dbReference>
<evidence type="ECO:0000256" key="2">
    <source>
        <dbReference type="ARBA" id="ARBA00022692"/>
    </source>
</evidence>
<feature type="transmembrane region" description="Helical" evidence="5">
    <location>
        <begin position="118"/>
        <end position="135"/>
    </location>
</feature>
<sequence>MTRLDHTSQSSRFLLIGFIFACLYALTKIHTPSGISNAVGAPMVLLGLYSIYRYGKGLSVKIPMLLLLVSIIIPLISWYFAHDSYPELTDDSPRLGKMARIFLFIPLAWWLKDSPKKVFIFLGLASLPILFSPWISGGSWQEIAIGWSGSKRIDFGLRNHPEHASLFFGFVLVGLVCFAPRIFRYSKYLFALLVPAIMFCAFTIIATQTRASWVALIGAISICLLYFICTGLKKEYLQPRYLLVFTLVLLTSCLVVFKSMGHIVEKRSGAESGVIEHILSGDIENVPYTSIGIRIHMWRASFAKIEERPLTGWGNNGQSIAIDQTAWMPDHIKHDFGHIHNIYIALLTNYGLFGLIFYLVWVGWLLTKVLKAVSKNLLNRDIGYFSIATISFWSVTSIFESYLFFWTGVLCLQITFAAILALIWQAEIKEKQQQDNQTPQ</sequence>
<dbReference type="EMBL" id="QUNG01000018">
    <property type="protein sequence ID" value="REG79516.1"/>
    <property type="molecule type" value="Genomic_DNA"/>
</dbReference>
<feature type="transmembrane region" description="Helical" evidence="5">
    <location>
        <begin position="241"/>
        <end position="260"/>
    </location>
</feature>
<dbReference type="Pfam" id="PF04932">
    <property type="entry name" value="Wzy_C"/>
    <property type="match status" value="1"/>
</dbReference>
<evidence type="ECO:0000256" key="3">
    <source>
        <dbReference type="ARBA" id="ARBA00022989"/>
    </source>
</evidence>
<dbReference type="GO" id="GO:0016874">
    <property type="term" value="F:ligase activity"/>
    <property type="evidence" value="ECO:0007669"/>
    <property type="project" value="UniProtKB-KW"/>
</dbReference>
<dbReference type="PANTHER" id="PTHR37422">
    <property type="entry name" value="TEICHURONIC ACID BIOSYNTHESIS PROTEIN TUAE"/>
    <property type="match status" value="1"/>
</dbReference>